<dbReference type="PROSITE" id="PS50949">
    <property type="entry name" value="HTH_GNTR"/>
    <property type="match status" value="1"/>
</dbReference>
<keyword evidence="1" id="KW-0805">Transcription regulation</keyword>
<dbReference type="PRINTS" id="PR00035">
    <property type="entry name" value="HTHGNTR"/>
</dbReference>
<dbReference type="GO" id="GO:0003700">
    <property type="term" value="F:DNA-binding transcription factor activity"/>
    <property type="evidence" value="ECO:0007669"/>
    <property type="project" value="InterPro"/>
</dbReference>
<accession>A0A1H9Q597</accession>
<dbReference type="Gene3D" id="1.10.10.10">
    <property type="entry name" value="Winged helix-like DNA-binding domain superfamily/Winged helix DNA-binding domain"/>
    <property type="match status" value="1"/>
</dbReference>
<dbReference type="AlphaFoldDB" id="A0A1H9Q597"/>
<dbReference type="Proteomes" id="UP000182841">
    <property type="component" value="Unassembled WGS sequence"/>
</dbReference>
<keyword evidence="2" id="KW-0238">DNA-binding</keyword>
<dbReference type="CDD" id="cd07377">
    <property type="entry name" value="WHTH_GntR"/>
    <property type="match status" value="1"/>
</dbReference>
<dbReference type="GO" id="GO:0045892">
    <property type="term" value="P:negative regulation of DNA-templated transcription"/>
    <property type="evidence" value="ECO:0007669"/>
    <property type="project" value="TreeGrafter"/>
</dbReference>
<reference evidence="6" key="1">
    <citation type="submission" date="2016-10" db="EMBL/GenBank/DDBJ databases">
        <authorList>
            <person name="Varghese N."/>
            <person name="Submissions S."/>
        </authorList>
    </citation>
    <scope>NUCLEOTIDE SEQUENCE [LARGE SCALE GENOMIC DNA]</scope>
    <source>
        <strain evidence="6">CGMCC 4.6825</strain>
    </source>
</reference>
<dbReference type="SUPFAM" id="SSF46785">
    <property type="entry name" value="Winged helix' DNA-binding domain"/>
    <property type="match status" value="1"/>
</dbReference>
<dbReference type="InterPro" id="IPR036390">
    <property type="entry name" value="WH_DNA-bd_sf"/>
</dbReference>
<organism evidence="5 6">
    <name type="scientific">Streptomyces qinglanensis</name>
    <dbReference type="NCBI Taxonomy" id="943816"/>
    <lineage>
        <taxon>Bacteria</taxon>
        <taxon>Bacillati</taxon>
        <taxon>Actinomycetota</taxon>
        <taxon>Actinomycetes</taxon>
        <taxon>Kitasatosporales</taxon>
        <taxon>Streptomycetaceae</taxon>
        <taxon>Streptomyces</taxon>
    </lineage>
</organism>
<evidence type="ECO:0000259" key="4">
    <source>
        <dbReference type="PROSITE" id="PS50949"/>
    </source>
</evidence>
<evidence type="ECO:0000313" key="5">
    <source>
        <dbReference type="EMBL" id="SER55617.1"/>
    </source>
</evidence>
<dbReference type="InterPro" id="IPR036388">
    <property type="entry name" value="WH-like_DNA-bd_sf"/>
</dbReference>
<evidence type="ECO:0000256" key="3">
    <source>
        <dbReference type="ARBA" id="ARBA00023163"/>
    </source>
</evidence>
<dbReference type="Pfam" id="PF00392">
    <property type="entry name" value="GntR"/>
    <property type="match status" value="1"/>
</dbReference>
<sequence>MPQRMRLFSFVTMGVDPNAEIDHEGPVTPYRQLAEILRARIARGDWAEGRPIPSETRLVQEYGLARSTVRRAIALLAEQGVVWTVQGRGTYVGPPPDES</sequence>
<protein>
    <submittedName>
        <fullName evidence="5">GntR family transcriptional regulator</fullName>
    </submittedName>
</protein>
<evidence type="ECO:0000256" key="2">
    <source>
        <dbReference type="ARBA" id="ARBA00023125"/>
    </source>
</evidence>
<evidence type="ECO:0000256" key="1">
    <source>
        <dbReference type="ARBA" id="ARBA00023015"/>
    </source>
</evidence>
<dbReference type="PANTHER" id="PTHR44846">
    <property type="entry name" value="MANNOSYL-D-GLYCERATE TRANSPORT/METABOLISM SYSTEM REPRESSOR MNGR-RELATED"/>
    <property type="match status" value="1"/>
</dbReference>
<dbReference type="PANTHER" id="PTHR44846:SF1">
    <property type="entry name" value="MANNOSYL-D-GLYCERATE TRANSPORT_METABOLISM SYSTEM REPRESSOR MNGR-RELATED"/>
    <property type="match status" value="1"/>
</dbReference>
<dbReference type="EMBL" id="FOGO01000002">
    <property type="protein sequence ID" value="SER55617.1"/>
    <property type="molecule type" value="Genomic_DNA"/>
</dbReference>
<feature type="domain" description="HTH gntR-type" evidence="4">
    <location>
        <begin position="27"/>
        <end position="95"/>
    </location>
</feature>
<keyword evidence="6" id="KW-1185">Reference proteome</keyword>
<evidence type="ECO:0000313" key="6">
    <source>
        <dbReference type="Proteomes" id="UP000182841"/>
    </source>
</evidence>
<dbReference type="InterPro" id="IPR050679">
    <property type="entry name" value="Bact_HTH_transcr_reg"/>
</dbReference>
<dbReference type="SMART" id="SM00345">
    <property type="entry name" value="HTH_GNTR"/>
    <property type="match status" value="1"/>
</dbReference>
<name>A0A1H9Q597_9ACTN</name>
<keyword evidence="3" id="KW-0804">Transcription</keyword>
<dbReference type="InterPro" id="IPR000524">
    <property type="entry name" value="Tscrpt_reg_HTH_GntR"/>
</dbReference>
<gene>
    <name evidence="5" type="ORF">SAMN05421870_102466</name>
</gene>
<proteinExistence type="predicted"/>
<dbReference type="GO" id="GO:0003677">
    <property type="term" value="F:DNA binding"/>
    <property type="evidence" value="ECO:0007669"/>
    <property type="project" value="UniProtKB-KW"/>
</dbReference>